<dbReference type="AlphaFoldDB" id="A0A5N6YUW7"/>
<keyword evidence="3" id="KW-0456">Lyase</keyword>
<evidence type="ECO:0000313" key="5">
    <source>
        <dbReference type="EMBL" id="KAE8349284.1"/>
    </source>
</evidence>
<evidence type="ECO:0000256" key="1">
    <source>
        <dbReference type="ARBA" id="ARBA00022793"/>
    </source>
</evidence>
<protein>
    <submittedName>
        <fullName evidence="5">Uncharacterized protein</fullName>
    </submittedName>
</protein>
<accession>A0A5N6YUW7</accession>
<sequence length="272" mass="29738">MGRAGAPANEVVDSSKRPPFCSSPTCRATPTVEALVTGYTTIVMWDRLQVNFVCASQEEIQRIRDLGIDPIFLCTPVQSRLVLPLNRAFAGPPFTMKSGSFSEWSPKTHRPKSGRGVNSGHPGGRHGPCRKGPDYSVLDLKIVVCLARRIPHVFAPVIQQAQRVFDAGRPLGFHMMVLDGGNGFQDSKFERVASGLRPGLDREFCAQGITMGALKASVSLNPVGMLYQNDGLYGCFSCGWTDDDIYMPVLIQGPTYNSIDQVARDVFLECQV</sequence>
<evidence type="ECO:0000256" key="4">
    <source>
        <dbReference type="SAM" id="MobiDB-lite"/>
    </source>
</evidence>
<proteinExistence type="predicted"/>
<gene>
    <name evidence="5" type="ORF">BDV28DRAFT_152037</name>
</gene>
<dbReference type="GO" id="GO:0033387">
    <property type="term" value="P:putrescine biosynthetic process from arginine, via ornithine"/>
    <property type="evidence" value="ECO:0007669"/>
    <property type="project" value="TreeGrafter"/>
</dbReference>
<organism evidence="5 6">
    <name type="scientific">Aspergillus coremiiformis</name>
    <dbReference type="NCBI Taxonomy" id="138285"/>
    <lineage>
        <taxon>Eukaryota</taxon>
        <taxon>Fungi</taxon>
        <taxon>Dikarya</taxon>
        <taxon>Ascomycota</taxon>
        <taxon>Pezizomycotina</taxon>
        <taxon>Eurotiomycetes</taxon>
        <taxon>Eurotiomycetidae</taxon>
        <taxon>Eurotiales</taxon>
        <taxon>Aspergillaceae</taxon>
        <taxon>Aspergillus</taxon>
        <taxon>Aspergillus subgen. Circumdati</taxon>
    </lineage>
</organism>
<dbReference type="EMBL" id="ML739324">
    <property type="protein sequence ID" value="KAE8349284.1"/>
    <property type="molecule type" value="Genomic_DNA"/>
</dbReference>
<dbReference type="PANTHER" id="PTHR11482:SF6">
    <property type="entry name" value="ORNITHINE DECARBOXYLASE 1-RELATED"/>
    <property type="match status" value="1"/>
</dbReference>
<keyword evidence="1" id="KW-0210">Decarboxylase</keyword>
<dbReference type="Proteomes" id="UP000327118">
    <property type="component" value="Unassembled WGS sequence"/>
</dbReference>
<name>A0A5N6YUW7_9EURO</name>
<feature type="region of interest" description="Disordered" evidence="4">
    <location>
        <begin position="100"/>
        <end position="128"/>
    </location>
</feature>
<evidence type="ECO:0000256" key="3">
    <source>
        <dbReference type="ARBA" id="ARBA00023239"/>
    </source>
</evidence>
<dbReference type="InterPro" id="IPR002433">
    <property type="entry name" value="Orn_de-COase"/>
</dbReference>
<dbReference type="PANTHER" id="PTHR11482">
    <property type="entry name" value="ARGININE/DIAMINOPIMELATE/ORNITHINE DECARBOXYLASE"/>
    <property type="match status" value="1"/>
</dbReference>
<reference evidence="6" key="1">
    <citation type="submission" date="2019-04" db="EMBL/GenBank/DDBJ databases">
        <title>Friends and foes A comparative genomics studyof 23 Aspergillus species from section Flavi.</title>
        <authorList>
            <consortium name="DOE Joint Genome Institute"/>
            <person name="Kjaerbolling I."/>
            <person name="Vesth T."/>
            <person name="Frisvad J.C."/>
            <person name="Nybo J.L."/>
            <person name="Theobald S."/>
            <person name="Kildgaard S."/>
            <person name="Isbrandt T."/>
            <person name="Kuo A."/>
            <person name="Sato A."/>
            <person name="Lyhne E.K."/>
            <person name="Kogle M.E."/>
            <person name="Wiebenga A."/>
            <person name="Kun R.S."/>
            <person name="Lubbers R.J."/>
            <person name="Makela M.R."/>
            <person name="Barry K."/>
            <person name="Chovatia M."/>
            <person name="Clum A."/>
            <person name="Daum C."/>
            <person name="Haridas S."/>
            <person name="He G."/>
            <person name="LaButti K."/>
            <person name="Lipzen A."/>
            <person name="Mondo S."/>
            <person name="Riley R."/>
            <person name="Salamov A."/>
            <person name="Simmons B.A."/>
            <person name="Magnuson J.K."/>
            <person name="Henrissat B."/>
            <person name="Mortensen U.H."/>
            <person name="Larsen T.O."/>
            <person name="Devries R.P."/>
            <person name="Grigoriev I.V."/>
            <person name="Machida M."/>
            <person name="Baker S.E."/>
            <person name="Andersen M.R."/>
        </authorList>
    </citation>
    <scope>NUCLEOTIDE SEQUENCE [LARGE SCALE GENOMIC DNA]</scope>
    <source>
        <strain evidence="6">CBS 553.77</strain>
    </source>
</reference>
<evidence type="ECO:0000313" key="6">
    <source>
        <dbReference type="Proteomes" id="UP000327118"/>
    </source>
</evidence>
<evidence type="ECO:0000256" key="2">
    <source>
        <dbReference type="ARBA" id="ARBA00022898"/>
    </source>
</evidence>
<dbReference type="GO" id="GO:0004586">
    <property type="term" value="F:ornithine decarboxylase activity"/>
    <property type="evidence" value="ECO:0007669"/>
    <property type="project" value="TreeGrafter"/>
</dbReference>
<keyword evidence="2" id="KW-0663">Pyridoxal phosphate</keyword>
<keyword evidence="6" id="KW-1185">Reference proteome</keyword>
<dbReference type="GO" id="GO:0005737">
    <property type="term" value="C:cytoplasm"/>
    <property type="evidence" value="ECO:0007669"/>
    <property type="project" value="TreeGrafter"/>
</dbReference>